<keyword evidence="1" id="KW-0732">Signal</keyword>
<comment type="caution">
    <text evidence="3">The sequence shown here is derived from an EMBL/GenBank/DDBJ whole genome shotgun (WGS) entry which is preliminary data.</text>
</comment>
<organism evidence="3 4">
    <name type="scientific">Cryobacterium zongtaii</name>
    <dbReference type="NCBI Taxonomy" id="1259217"/>
    <lineage>
        <taxon>Bacteria</taxon>
        <taxon>Bacillati</taxon>
        <taxon>Actinomycetota</taxon>
        <taxon>Actinomycetes</taxon>
        <taxon>Micrococcales</taxon>
        <taxon>Microbacteriaceae</taxon>
        <taxon>Cryobacterium</taxon>
    </lineage>
</organism>
<reference evidence="3 4" key="1">
    <citation type="submission" date="2018-01" db="EMBL/GenBank/DDBJ databases">
        <title>Cryobacterium sp. nov., from glaciers in China.</title>
        <authorList>
            <person name="Liu Q."/>
            <person name="Xin Y.-H."/>
        </authorList>
    </citation>
    <scope>NUCLEOTIDE SEQUENCE [LARGE SCALE GENOMIC DNA]</scope>
    <source>
        <strain evidence="3 4">TMN-42</strain>
    </source>
</reference>
<sequence>MLTLAALSVLALNACSTTAGAEEAPSGTGGMIEMAISEPCIEGSDSQCVSINGTSVVLPTSFEEAGINDSSVAEDGQNMVDVTFNDEGTKVFQTLTKEAADAGVSVRLVIRIGGELQTAVLVMNAMTGDQAQIGFSSEVNAQEMLEQIQAGS</sequence>
<dbReference type="AlphaFoldDB" id="A0A2S3ZFH0"/>
<gene>
    <name evidence="3" type="ORF">C3B61_09785</name>
</gene>
<dbReference type="Pfam" id="PF22599">
    <property type="entry name" value="SecDF_P1_head"/>
    <property type="match status" value="1"/>
</dbReference>
<dbReference type="Gene3D" id="3.30.1360.200">
    <property type="match status" value="1"/>
</dbReference>
<protein>
    <recommendedName>
        <fullName evidence="2">SecDF P1 head subdomain domain-containing protein</fullName>
    </recommendedName>
</protein>
<evidence type="ECO:0000256" key="1">
    <source>
        <dbReference type="SAM" id="SignalP"/>
    </source>
</evidence>
<accession>A0A2S3ZFH0</accession>
<feature type="domain" description="SecDF P1 head subdomain" evidence="2">
    <location>
        <begin position="67"/>
        <end position="152"/>
    </location>
</feature>
<name>A0A2S3ZFH0_9MICO</name>
<keyword evidence="4" id="KW-1185">Reference proteome</keyword>
<dbReference type="EMBL" id="PPXD01000013">
    <property type="protein sequence ID" value="POH65840.1"/>
    <property type="molecule type" value="Genomic_DNA"/>
</dbReference>
<feature type="signal peptide" evidence="1">
    <location>
        <begin position="1"/>
        <end position="21"/>
    </location>
</feature>
<dbReference type="InterPro" id="IPR054384">
    <property type="entry name" value="SecDF_P1_head"/>
</dbReference>
<proteinExistence type="predicted"/>
<feature type="chain" id="PRO_5015428947" description="SecDF P1 head subdomain domain-containing protein" evidence="1">
    <location>
        <begin position="22"/>
        <end position="152"/>
    </location>
</feature>
<evidence type="ECO:0000313" key="3">
    <source>
        <dbReference type="EMBL" id="POH65840.1"/>
    </source>
</evidence>
<dbReference type="Proteomes" id="UP000237340">
    <property type="component" value="Unassembled WGS sequence"/>
</dbReference>
<evidence type="ECO:0000313" key="4">
    <source>
        <dbReference type="Proteomes" id="UP000237340"/>
    </source>
</evidence>
<evidence type="ECO:0000259" key="2">
    <source>
        <dbReference type="Pfam" id="PF22599"/>
    </source>
</evidence>